<dbReference type="EMBL" id="MU266447">
    <property type="protein sequence ID" value="KAH7923619.1"/>
    <property type="molecule type" value="Genomic_DNA"/>
</dbReference>
<protein>
    <submittedName>
        <fullName evidence="1">Uncharacterized protein</fullName>
    </submittedName>
</protein>
<evidence type="ECO:0000313" key="2">
    <source>
        <dbReference type="Proteomes" id="UP000790709"/>
    </source>
</evidence>
<gene>
    <name evidence="1" type="ORF">BV22DRAFT_569599</name>
</gene>
<proteinExistence type="predicted"/>
<comment type="caution">
    <text evidence="1">The sequence shown here is derived from an EMBL/GenBank/DDBJ whole genome shotgun (WGS) entry which is preliminary data.</text>
</comment>
<dbReference type="Proteomes" id="UP000790709">
    <property type="component" value="Unassembled WGS sequence"/>
</dbReference>
<evidence type="ECO:0000313" key="1">
    <source>
        <dbReference type="EMBL" id="KAH7923619.1"/>
    </source>
</evidence>
<accession>A0ACB8BDM7</accession>
<reference evidence="1" key="1">
    <citation type="journal article" date="2021" name="New Phytol.">
        <title>Evolutionary innovations through gain and loss of genes in the ectomycorrhizal Boletales.</title>
        <authorList>
            <person name="Wu G."/>
            <person name="Miyauchi S."/>
            <person name="Morin E."/>
            <person name="Kuo A."/>
            <person name="Drula E."/>
            <person name="Varga T."/>
            <person name="Kohler A."/>
            <person name="Feng B."/>
            <person name="Cao Y."/>
            <person name="Lipzen A."/>
            <person name="Daum C."/>
            <person name="Hundley H."/>
            <person name="Pangilinan J."/>
            <person name="Johnson J."/>
            <person name="Barry K."/>
            <person name="LaButti K."/>
            <person name="Ng V."/>
            <person name="Ahrendt S."/>
            <person name="Min B."/>
            <person name="Choi I.G."/>
            <person name="Park H."/>
            <person name="Plett J.M."/>
            <person name="Magnuson J."/>
            <person name="Spatafora J.W."/>
            <person name="Nagy L.G."/>
            <person name="Henrissat B."/>
            <person name="Grigoriev I.V."/>
            <person name="Yang Z.L."/>
            <person name="Xu J."/>
            <person name="Martin F.M."/>
        </authorList>
    </citation>
    <scope>NUCLEOTIDE SEQUENCE</scope>
    <source>
        <strain evidence="1">KUC20120723A-06</strain>
    </source>
</reference>
<name>A0ACB8BDM7_9AGAM</name>
<sequence length="420" mass="45753">MAWTPFRGSHFNLDTSGIAGLFGGEETVSAMATLHVFEGRRWLGWYNSPGAYLVAERYERLATSRFWDGLFHGVTTDPGTLFGVDALKGPAYKCTVSGTSIPQTGHVGALFAKACKETPGLQISGRITSPVEVTTVTLSHVPAFEMNPKRQRNHSGLLASIPIASSIAACFACASFGDWYSFAMILVGIISNGLACSVIGSGKFTFTHPRPAQGSPAGDGVMFTDRGVIVVKGEEAAVNAITRGQFSLRFASEPEYANIRSCVTLLTAQFIAQLLLIPQGTLFGQAMFLGSLGISWAYNAHLSPVDKEDIQMNILMSNVLNNPQKNKFVLGTRTSMAIFATLALNPADPATLLKDIIPNDTRVWRKWREMVSQRVQTKEKLHFDSSDPVLCDFNDEESKLFRALCLDTQAAYEGFLLHHT</sequence>
<keyword evidence="2" id="KW-1185">Reference proteome</keyword>
<organism evidence="1 2">
    <name type="scientific">Leucogyrophana mollusca</name>
    <dbReference type="NCBI Taxonomy" id="85980"/>
    <lineage>
        <taxon>Eukaryota</taxon>
        <taxon>Fungi</taxon>
        <taxon>Dikarya</taxon>
        <taxon>Basidiomycota</taxon>
        <taxon>Agaricomycotina</taxon>
        <taxon>Agaricomycetes</taxon>
        <taxon>Agaricomycetidae</taxon>
        <taxon>Boletales</taxon>
        <taxon>Boletales incertae sedis</taxon>
        <taxon>Leucogyrophana</taxon>
    </lineage>
</organism>